<dbReference type="SUPFAM" id="SSF47384">
    <property type="entry name" value="Homodimeric domain of signal transducing histidine kinase"/>
    <property type="match status" value="1"/>
</dbReference>
<sequence>MRSYFSLLGILRLIATLPLFVIFLISSWYLISQYNINMNLKDLRYKFAISLDLVNLSKELDKEMIINDVSSKNINRQITDHTIEHIKNLHFDTIGLKPILNRLELLPQIRHTLDDPNFNKTEILSYYRDINLLIKDEIQKLRNYNVSHRLNLFIFAFVSSYSNTIAISAKRDLVANIINHRTLNADELLLWLDLIRNNKLDYSHLPDSYAKSTIESIFKSDEYKQAINNLSTFTIELIENGSPSSYLAQKYYDLISSELGFSYQIQDAISSQIKTELDEFSNKILFDSIIAFIIWVISIVLSLISYYTKNYIKANIDNLSKIIKKIKSVSATNLLESTSAATLESGHKIINEALDKIIAQKDIAQSDSRSKTVFLTNISHEIKAPLNGIMGFSELLKSRSLGKDEKELIDIIEQSTQNLLKAINNIINMAKIEGGNVELYESEFLLYDLFNEIISSYFNRLIAKNLTLTYYIDPELMVTAFSDEEKIRQIAINLIDNAIKFTQSGGQISIYVKKISSTNSDISFSFIVKDSGIGITQNAIGKIFDNFYTNENISKTYGGTGLGLSIINHYAKMLNSKIDVQSQLKKGSEFSINLTLKLHSNKYKSYENIFKGSKVSINKANIDEANLEIINLYLKYLGVTVEPNTTPVIGKFQNDKNPKHIEYQELNHGFSPSLISLINALLNSLKSIQKYDLKILIGTNDTSKKTKEMFEEICTNVDVVNDGKSLYELTLINNYDAIFTDIALNKQNALIATTNIINTQDEKDIERTPIIAMLSSSKEQINKTNLLFDYYLQKPLLKSQIIEILSSIGNKDPLNALDDTRDILLFKKSKMENRIYQAVLSKVCHSIDTTDSFEEFEDIMQNRAYRLILIDYSNTSFDAQKILNIVQTSYELHNFKSKVVLFVEPNIKIPTHIKAQFALMINTNISKSDLENQIKELLQ</sequence>
<keyword evidence="3 4" id="KW-0597">Phosphoprotein</keyword>
<dbReference type="InterPro" id="IPR036890">
    <property type="entry name" value="HATPase_C_sf"/>
</dbReference>
<dbReference type="InterPro" id="IPR011006">
    <property type="entry name" value="CheY-like_superfamily"/>
</dbReference>
<evidence type="ECO:0000256" key="4">
    <source>
        <dbReference type="PROSITE-ProRule" id="PRU00169"/>
    </source>
</evidence>
<dbReference type="PANTHER" id="PTHR45339">
    <property type="entry name" value="HYBRID SIGNAL TRANSDUCTION HISTIDINE KINASE J"/>
    <property type="match status" value="1"/>
</dbReference>
<dbReference type="PROSITE" id="PS50110">
    <property type="entry name" value="RESPONSE_REGULATORY"/>
    <property type="match status" value="1"/>
</dbReference>
<dbReference type="InterPro" id="IPR036097">
    <property type="entry name" value="HisK_dim/P_sf"/>
</dbReference>
<keyword evidence="5" id="KW-0812">Transmembrane</keyword>
<keyword evidence="5" id="KW-0472">Membrane</keyword>
<dbReference type="InterPro" id="IPR004358">
    <property type="entry name" value="Sig_transdc_His_kin-like_C"/>
</dbReference>
<dbReference type="Pfam" id="PF02518">
    <property type="entry name" value="HATPase_c"/>
    <property type="match status" value="1"/>
</dbReference>
<keyword evidence="8" id="KW-0808">Transferase</keyword>
<dbReference type="OrthoDB" id="5468627at2"/>
<accession>A0A1X9T272</accession>
<dbReference type="AlphaFoldDB" id="A0A1X9T272"/>
<feature type="domain" description="Response regulatory" evidence="7">
    <location>
        <begin position="692"/>
        <end position="809"/>
    </location>
</feature>
<dbReference type="PRINTS" id="PR00344">
    <property type="entry name" value="BCTRLSENSOR"/>
</dbReference>
<dbReference type="Pfam" id="PF00512">
    <property type="entry name" value="HisKA"/>
    <property type="match status" value="1"/>
</dbReference>
<evidence type="ECO:0000313" key="8">
    <source>
        <dbReference type="EMBL" id="ARR02627.1"/>
    </source>
</evidence>
<evidence type="ECO:0000256" key="3">
    <source>
        <dbReference type="ARBA" id="ARBA00022553"/>
    </source>
</evidence>
<dbReference type="SMART" id="SM00387">
    <property type="entry name" value="HATPase_c"/>
    <property type="match status" value="1"/>
</dbReference>
<comment type="catalytic activity">
    <reaction evidence="1">
        <text>ATP + protein L-histidine = ADP + protein N-phospho-L-histidine.</text>
        <dbReference type="EC" id="2.7.13.3"/>
    </reaction>
</comment>
<dbReference type="CDD" id="cd00082">
    <property type="entry name" value="HisKA"/>
    <property type="match status" value="1"/>
</dbReference>
<dbReference type="SUPFAM" id="SSF55874">
    <property type="entry name" value="ATPase domain of HSP90 chaperone/DNA topoisomerase II/histidine kinase"/>
    <property type="match status" value="1"/>
</dbReference>
<feature type="domain" description="Histidine kinase" evidence="6">
    <location>
        <begin position="377"/>
        <end position="598"/>
    </location>
</feature>
<dbReference type="InterPro" id="IPR003661">
    <property type="entry name" value="HisK_dim/P_dom"/>
</dbReference>
<dbReference type="InterPro" id="IPR003594">
    <property type="entry name" value="HATPase_dom"/>
</dbReference>
<dbReference type="PROSITE" id="PS50109">
    <property type="entry name" value="HIS_KIN"/>
    <property type="match status" value="1"/>
</dbReference>
<dbReference type="Gene3D" id="1.10.287.130">
    <property type="match status" value="1"/>
</dbReference>
<evidence type="ECO:0000256" key="2">
    <source>
        <dbReference type="ARBA" id="ARBA00012438"/>
    </source>
</evidence>
<dbReference type="Proteomes" id="UP000194265">
    <property type="component" value="Chromosome"/>
</dbReference>
<keyword evidence="8" id="KW-0418">Kinase</keyword>
<dbReference type="EMBL" id="CP018791">
    <property type="protein sequence ID" value="ARR02627.1"/>
    <property type="molecule type" value="Genomic_DNA"/>
</dbReference>
<dbReference type="Gene3D" id="3.40.50.2300">
    <property type="match status" value="1"/>
</dbReference>
<evidence type="ECO:0000313" key="9">
    <source>
        <dbReference type="Proteomes" id="UP000194265"/>
    </source>
</evidence>
<dbReference type="SMART" id="SM00388">
    <property type="entry name" value="HisKA"/>
    <property type="match status" value="1"/>
</dbReference>
<evidence type="ECO:0000256" key="1">
    <source>
        <dbReference type="ARBA" id="ARBA00000085"/>
    </source>
</evidence>
<dbReference type="Gene3D" id="3.30.565.10">
    <property type="entry name" value="Histidine kinase-like ATPase, C-terminal domain"/>
    <property type="match status" value="1"/>
</dbReference>
<keyword evidence="5" id="KW-1133">Transmembrane helix</keyword>
<protein>
    <recommendedName>
        <fullName evidence="2">histidine kinase</fullName>
        <ecNumber evidence="2">2.7.13.3</ecNumber>
    </recommendedName>
</protein>
<dbReference type="InterPro" id="IPR005467">
    <property type="entry name" value="His_kinase_dom"/>
</dbReference>
<dbReference type="RefSeq" id="WP_086333889.1">
    <property type="nucleotide sequence ID" value="NZ_CP018791.1"/>
</dbReference>
<dbReference type="STRING" id="1660074.CVIC8964_1234"/>
<feature type="transmembrane region" description="Helical" evidence="5">
    <location>
        <begin position="6"/>
        <end position="31"/>
    </location>
</feature>
<dbReference type="GO" id="GO:0000155">
    <property type="term" value="F:phosphorelay sensor kinase activity"/>
    <property type="evidence" value="ECO:0007669"/>
    <property type="project" value="InterPro"/>
</dbReference>
<evidence type="ECO:0000256" key="5">
    <source>
        <dbReference type="SAM" id="Phobius"/>
    </source>
</evidence>
<dbReference type="InterPro" id="IPR001789">
    <property type="entry name" value="Sig_transdc_resp-reg_receiver"/>
</dbReference>
<organism evidence="8 9">
    <name type="scientific">Campylobacter vicugnae</name>
    <dbReference type="NCBI Taxonomy" id="1660076"/>
    <lineage>
        <taxon>Bacteria</taxon>
        <taxon>Pseudomonadati</taxon>
        <taxon>Campylobacterota</taxon>
        <taxon>Epsilonproteobacteria</taxon>
        <taxon>Campylobacterales</taxon>
        <taxon>Campylobacteraceae</taxon>
        <taxon>Campylobacter</taxon>
    </lineage>
</organism>
<reference evidence="8 9" key="1">
    <citation type="journal article" date="2017" name="Genome Biol. Evol.">
        <title>Comparative Genomic Analysis Identifies a Campylobacter Clade Deficient in Selenium Metabolism.</title>
        <authorList>
            <person name="Miller W.G."/>
            <person name="Yee E."/>
            <person name="Lopes B.S."/>
            <person name="Chapman M.H."/>
            <person name="Huynh S."/>
            <person name="Bono J.L."/>
            <person name="Parker C.T."/>
            <person name="Strachan N.J.C."/>
            <person name="Forbes K.J."/>
        </authorList>
    </citation>
    <scope>NUCLEOTIDE SEQUENCE [LARGE SCALE GENOMIC DNA]</scope>
    <source>
        <strain evidence="8 9">RM8964</strain>
    </source>
</reference>
<gene>
    <name evidence="8" type="ORF">CVIC8964_1234</name>
</gene>
<evidence type="ECO:0000259" key="7">
    <source>
        <dbReference type="PROSITE" id="PS50110"/>
    </source>
</evidence>
<feature type="modified residue" description="4-aspartylphosphate" evidence="4">
    <location>
        <position position="741"/>
    </location>
</feature>
<feature type="transmembrane region" description="Helical" evidence="5">
    <location>
        <begin position="284"/>
        <end position="307"/>
    </location>
</feature>
<dbReference type="PANTHER" id="PTHR45339:SF5">
    <property type="entry name" value="HISTIDINE KINASE"/>
    <property type="match status" value="1"/>
</dbReference>
<proteinExistence type="predicted"/>
<dbReference type="SUPFAM" id="SSF52172">
    <property type="entry name" value="CheY-like"/>
    <property type="match status" value="1"/>
</dbReference>
<evidence type="ECO:0000259" key="6">
    <source>
        <dbReference type="PROSITE" id="PS50109"/>
    </source>
</evidence>
<name>A0A1X9T272_9BACT</name>
<dbReference type="EC" id="2.7.13.3" evidence="2"/>